<gene>
    <name evidence="1" type="ORF">Q6A51_05550</name>
</gene>
<dbReference type="Pfam" id="PF07865">
    <property type="entry name" value="DUF1652"/>
    <property type="match status" value="1"/>
</dbReference>
<sequence>MIASGLSTLELRNIIEVAFLPLSCTCTVVPGLTPERTTMSVQIADPSTGRVELSVTGISLDRLKTSRDISDLVAELRDERAHHGQLQPHYHTA</sequence>
<dbReference type="InterPro" id="IPR012448">
    <property type="entry name" value="DUF1652"/>
</dbReference>
<accession>A0ABT9CL70</accession>
<comment type="caution">
    <text evidence="1">The sequence shown here is derived from an EMBL/GenBank/DDBJ whole genome shotgun (WGS) entry which is preliminary data.</text>
</comment>
<name>A0ABT9CL70_9PSED</name>
<evidence type="ECO:0000313" key="1">
    <source>
        <dbReference type="EMBL" id="MDO7926235.1"/>
    </source>
</evidence>
<keyword evidence="2" id="KW-1185">Reference proteome</keyword>
<reference evidence="1 2" key="1">
    <citation type="submission" date="2023-07" db="EMBL/GenBank/DDBJ databases">
        <title>Identification of four novel Pseudomonas species associated with bacterial leaf spot of cucurbits.</title>
        <authorList>
            <person name="Fullem K.R."/>
        </authorList>
    </citation>
    <scope>NUCLEOTIDE SEQUENCE [LARGE SCALE GENOMIC DNA]</scope>
    <source>
        <strain evidence="1 2">KFB 138</strain>
    </source>
</reference>
<protein>
    <submittedName>
        <fullName evidence="1">DUF1652 domain-containing protein</fullName>
    </submittedName>
</protein>
<dbReference type="RefSeq" id="WP_201018517.1">
    <property type="nucleotide sequence ID" value="NZ_JAUQOO010000003.1"/>
</dbReference>
<dbReference type="Proteomes" id="UP001223016">
    <property type="component" value="Unassembled WGS sequence"/>
</dbReference>
<organism evidence="1 2">
    <name type="scientific">Pseudomonas serbiensis</name>
    <dbReference type="NCBI Taxonomy" id="3064350"/>
    <lineage>
        <taxon>Bacteria</taxon>
        <taxon>Pseudomonadati</taxon>
        <taxon>Pseudomonadota</taxon>
        <taxon>Gammaproteobacteria</taxon>
        <taxon>Pseudomonadales</taxon>
        <taxon>Pseudomonadaceae</taxon>
        <taxon>Pseudomonas</taxon>
    </lineage>
</organism>
<proteinExistence type="predicted"/>
<evidence type="ECO:0000313" key="2">
    <source>
        <dbReference type="Proteomes" id="UP001223016"/>
    </source>
</evidence>
<dbReference type="EMBL" id="JAUQOO010000003">
    <property type="protein sequence ID" value="MDO7926235.1"/>
    <property type="molecule type" value="Genomic_DNA"/>
</dbReference>